<comment type="caution">
    <text evidence="2">The sequence shown here is derived from an EMBL/GenBank/DDBJ whole genome shotgun (WGS) entry which is preliminary data.</text>
</comment>
<feature type="compositionally biased region" description="Polar residues" evidence="1">
    <location>
        <begin position="13"/>
        <end position="26"/>
    </location>
</feature>
<name>A0A2A2KFP6_9BILA</name>
<feature type="compositionally biased region" description="Gly residues" evidence="1">
    <location>
        <begin position="40"/>
        <end position="49"/>
    </location>
</feature>
<feature type="compositionally biased region" description="Basic and acidic residues" evidence="1">
    <location>
        <begin position="1"/>
        <end position="12"/>
    </location>
</feature>
<dbReference type="Pfam" id="PF10685">
    <property type="entry name" value="KGG"/>
    <property type="match status" value="1"/>
</dbReference>
<feature type="compositionally biased region" description="Basic and acidic residues" evidence="1">
    <location>
        <begin position="69"/>
        <end position="82"/>
    </location>
</feature>
<dbReference type="Proteomes" id="UP000218231">
    <property type="component" value="Unassembled WGS sequence"/>
</dbReference>
<dbReference type="EMBL" id="LIAE01008704">
    <property type="protein sequence ID" value="PAV72755.1"/>
    <property type="molecule type" value="Genomic_DNA"/>
</dbReference>
<sequence length="108" mass="11268">MTGRQDTNKQDANKTGSQGGTKNPGNFANDREKASEAGRKGGQSSGGGNRQSESGHKGGRSLGLLAGCFDRDNDHPAKDADPSKPSLQMQQPNPPTANPTPETKPQNP</sequence>
<feature type="compositionally biased region" description="Basic and acidic residues" evidence="1">
    <location>
        <begin position="29"/>
        <end position="39"/>
    </location>
</feature>
<feature type="compositionally biased region" description="Low complexity" evidence="1">
    <location>
        <begin position="99"/>
        <end position="108"/>
    </location>
</feature>
<dbReference type="AlphaFoldDB" id="A0A2A2KFP6"/>
<evidence type="ECO:0000313" key="2">
    <source>
        <dbReference type="EMBL" id="PAV72755.1"/>
    </source>
</evidence>
<keyword evidence="3" id="KW-1185">Reference proteome</keyword>
<protein>
    <submittedName>
        <fullName evidence="2">Uncharacterized protein</fullName>
    </submittedName>
</protein>
<gene>
    <name evidence="2" type="ORF">WR25_02329</name>
</gene>
<dbReference type="InterPro" id="IPR019626">
    <property type="entry name" value="Stress-induced_KGG_rpt"/>
</dbReference>
<proteinExistence type="predicted"/>
<feature type="region of interest" description="Disordered" evidence="1">
    <location>
        <begin position="1"/>
        <end position="108"/>
    </location>
</feature>
<evidence type="ECO:0000256" key="1">
    <source>
        <dbReference type="SAM" id="MobiDB-lite"/>
    </source>
</evidence>
<organism evidence="2 3">
    <name type="scientific">Diploscapter pachys</name>
    <dbReference type="NCBI Taxonomy" id="2018661"/>
    <lineage>
        <taxon>Eukaryota</taxon>
        <taxon>Metazoa</taxon>
        <taxon>Ecdysozoa</taxon>
        <taxon>Nematoda</taxon>
        <taxon>Chromadorea</taxon>
        <taxon>Rhabditida</taxon>
        <taxon>Rhabditina</taxon>
        <taxon>Rhabditomorpha</taxon>
        <taxon>Rhabditoidea</taxon>
        <taxon>Rhabditidae</taxon>
        <taxon>Diploscapter</taxon>
    </lineage>
</organism>
<evidence type="ECO:0000313" key="3">
    <source>
        <dbReference type="Proteomes" id="UP000218231"/>
    </source>
</evidence>
<reference evidence="2 3" key="1">
    <citation type="journal article" date="2017" name="Curr. Biol.">
        <title>Genome architecture and evolution of a unichromosomal asexual nematode.</title>
        <authorList>
            <person name="Fradin H."/>
            <person name="Zegar C."/>
            <person name="Gutwein M."/>
            <person name="Lucas J."/>
            <person name="Kovtun M."/>
            <person name="Corcoran D."/>
            <person name="Baugh L.R."/>
            <person name="Kiontke K."/>
            <person name="Gunsalus K."/>
            <person name="Fitch D.H."/>
            <person name="Piano F."/>
        </authorList>
    </citation>
    <scope>NUCLEOTIDE SEQUENCE [LARGE SCALE GENOMIC DNA]</scope>
    <source>
        <strain evidence="2">PF1309</strain>
    </source>
</reference>
<accession>A0A2A2KFP6</accession>